<evidence type="ECO:0000313" key="13">
    <source>
        <dbReference type="Proteomes" id="UP001556367"/>
    </source>
</evidence>
<evidence type="ECO:0000256" key="5">
    <source>
        <dbReference type="ARBA" id="ARBA00022729"/>
    </source>
</evidence>
<keyword evidence="3 9" id="KW-0645">Protease</keyword>
<feature type="domain" description="Peptidase M28" evidence="11">
    <location>
        <begin position="107"/>
        <end position="308"/>
    </location>
</feature>
<dbReference type="EMBL" id="JASNQZ010000012">
    <property type="protein sequence ID" value="KAL0948871.1"/>
    <property type="molecule type" value="Genomic_DNA"/>
</dbReference>
<organism evidence="12 13">
    <name type="scientific">Hohenbuehelia grisea</name>
    <dbReference type="NCBI Taxonomy" id="104357"/>
    <lineage>
        <taxon>Eukaryota</taxon>
        <taxon>Fungi</taxon>
        <taxon>Dikarya</taxon>
        <taxon>Basidiomycota</taxon>
        <taxon>Agaricomycotina</taxon>
        <taxon>Agaricomycetes</taxon>
        <taxon>Agaricomycetidae</taxon>
        <taxon>Agaricales</taxon>
        <taxon>Pleurotineae</taxon>
        <taxon>Pleurotaceae</taxon>
        <taxon>Hohenbuehelia</taxon>
    </lineage>
</organism>
<evidence type="ECO:0000256" key="6">
    <source>
        <dbReference type="ARBA" id="ARBA00022801"/>
    </source>
</evidence>
<dbReference type="InterPro" id="IPR007484">
    <property type="entry name" value="Peptidase_M28"/>
</dbReference>
<comment type="cofactor">
    <cofactor evidence="1">
        <name>Zn(2+)</name>
        <dbReference type="ChEBI" id="CHEBI:29105"/>
    </cofactor>
</comment>
<evidence type="ECO:0000313" key="12">
    <source>
        <dbReference type="EMBL" id="KAL0948871.1"/>
    </source>
</evidence>
<keyword evidence="5" id="KW-0732">Signal</keyword>
<dbReference type="InterPro" id="IPR045175">
    <property type="entry name" value="M28_fam"/>
</dbReference>
<feature type="region of interest" description="Disordered" evidence="10">
    <location>
        <begin position="16"/>
        <end position="35"/>
    </location>
</feature>
<evidence type="ECO:0000256" key="10">
    <source>
        <dbReference type="SAM" id="MobiDB-lite"/>
    </source>
</evidence>
<evidence type="ECO:0000256" key="4">
    <source>
        <dbReference type="ARBA" id="ARBA00022723"/>
    </source>
</evidence>
<proteinExistence type="inferred from homology"/>
<accession>A0ABR3IZS3</accession>
<evidence type="ECO:0000256" key="3">
    <source>
        <dbReference type="ARBA" id="ARBA00022670"/>
    </source>
</evidence>
<dbReference type="PANTHER" id="PTHR12147">
    <property type="entry name" value="METALLOPEPTIDASE M28 FAMILY MEMBER"/>
    <property type="match status" value="1"/>
</dbReference>
<evidence type="ECO:0000256" key="1">
    <source>
        <dbReference type="ARBA" id="ARBA00001947"/>
    </source>
</evidence>
<keyword evidence="6 9" id="KW-0378">Hydrolase</keyword>
<protein>
    <recommendedName>
        <fullName evidence="9">Peptide hydrolase</fullName>
        <ecNumber evidence="9">3.4.-.-</ecNumber>
    </recommendedName>
</protein>
<evidence type="ECO:0000256" key="7">
    <source>
        <dbReference type="ARBA" id="ARBA00022833"/>
    </source>
</evidence>
<evidence type="ECO:0000256" key="9">
    <source>
        <dbReference type="RuleBase" id="RU361240"/>
    </source>
</evidence>
<keyword evidence="4 9" id="KW-0479">Metal-binding</keyword>
<keyword evidence="7 9" id="KW-0862">Zinc</keyword>
<dbReference type="EC" id="3.4.-.-" evidence="9"/>
<keyword evidence="13" id="KW-1185">Reference proteome</keyword>
<dbReference type="SUPFAM" id="SSF53187">
    <property type="entry name" value="Zn-dependent exopeptidases"/>
    <property type="match status" value="1"/>
</dbReference>
<evidence type="ECO:0000259" key="11">
    <source>
        <dbReference type="Pfam" id="PF04389"/>
    </source>
</evidence>
<evidence type="ECO:0000256" key="8">
    <source>
        <dbReference type="ARBA" id="ARBA00043962"/>
    </source>
</evidence>
<keyword evidence="2" id="KW-0031">Aminopeptidase</keyword>
<sequence>MTPILAVPAPSGEIRAEVPNSSAAKPNATAFPSPTHQTEVNEIIGNLSIANMQEDLGKLTSFPNRYYLSPSGAEASAWLLRKLQAIASGHEGISVTSFSHDWPQNSTIARFTGKTPSAPVTIIGAHIDTFDHDPDPGADDDGSGTVNLIEAFRALVASGFQPSTPVEFHWYSAEEHWKGGSKVVAKKYSEDGVKVKAFLQLDMTAYVKPGSKEVFALVDDAEWTSNELTQFVKSLAETYSRLPVVMTQCGYPCSDHASWNDLGIPSANAVEGLGEDINSHMHSSEDTSDRPGFSWDHTLEFTKVAVAYIYELAV</sequence>
<comment type="caution">
    <text evidence="12">The sequence shown here is derived from an EMBL/GenBank/DDBJ whole genome shotgun (WGS) entry which is preliminary data.</text>
</comment>
<name>A0ABR3IZS3_9AGAR</name>
<comment type="similarity">
    <text evidence="8">Belongs to the peptidase M28 family. M28E subfamily.</text>
</comment>
<dbReference type="Gene3D" id="3.40.630.10">
    <property type="entry name" value="Zn peptidases"/>
    <property type="match status" value="1"/>
</dbReference>
<dbReference type="Proteomes" id="UP001556367">
    <property type="component" value="Unassembled WGS sequence"/>
</dbReference>
<feature type="compositionally biased region" description="Polar residues" evidence="10">
    <location>
        <begin position="19"/>
        <end position="35"/>
    </location>
</feature>
<dbReference type="PANTHER" id="PTHR12147:SF56">
    <property type="entry name" value="AMINOPEPTIDASE YDR415C-RELATED"/>
    <property type="match status" value="1"/>
</dbReference>
<evidence type="ECO:0000256" key="2">
    <source>
        <dbReference type="ARBA" id="ARBA00022438"/>
    </source>
</evidence>
<gene>
    <name evidence="12" type="ORF">HGRIS_008990</name>
</gene>
<reference evidence="13" key="1">
    <citation type="submission" date="2024-06" db="EMBL/GenBank/DDBJ databases">
        <title>Multi-omics analyses provide insights into the biosynthesis of the anticancer antibiotic pleurotin in Hohenbuehelia grisea.</title>
        <authorList>
            <person name="Weaver J.A."/>
            <person name="Alberti F."/>
        </authorList>
    </citation>
    <scope>NUCLEOTIDE SEQUENCE [LARGE SCALE GENOMIC DNA]</scope>
    <source>
        <strain evidence="13">T-177</strain>
    </source>
</reference>
<dbReference type="Pfam" id="PF04389">
    <property type="entry name" value="Peptidase_M28"/>
    <property type="match status" value="1"/>
</dbReference>